<dbReference type="InterPro" id="IPR013057">
    <property type="entry name" value="AA_transpt_TM"/>
</dbReference>
<evidence type="ECO:0000256" key="7">
    <source>
        <dbReference type="SAM" id="Phobius"/>
    </source>
</evidence>
<dbReference type="EMBL" id="QZWG01000001">
    <property type="protein sequence ID" value="RZC29505.1"/>
    <property type="molecule type" value="Genomic_DNA"/>
</dbReference>
<feature type="transmembrane region" description="Helical" evidence="7">
    <location>
        <begin position="26"/>
        <end position="47"/>
    </location>
</feature>
<dbReference type="Pfam" id="PF00501">
    <property type="entry name" value="AMP-binding"/>
    <property type="match status" value="1"/>
</dbReference>
<evidence type="ECO:0000259" key="8">
    <source>
        <dbReference type="Pfam" id="PF00501"/>
    </source>
</evidence>
<keyword evidence="5 7" id="KW-1133">Transmembrane helix</keyword>
<dbReference type="SUPFAM" id="SSF56801">
    <property type="entry name" value="Acetyl-CoA synthetase-like"/>
    <property type="match status" value="1"/>
</dbReference>
<evidence type="ECO:0000256" key="4">
    <source>
        <dbReference type="ARBA" id="ARBA00022970"/>
    </source>
</evidence>
<evidence type="ECO:0000313" key="10">
    <source>
        <dbReference type="EMBL" id="RZC29505.1"/>
    </source>
</evidence>
<comment type="subcellular location">
    <subcellularLocation>
        <location evidence="1">Membrane</location>
    </subcellularLocation>
</comment>
<keyword evidence="11" id="KW-1185">Reference proteome</keyword>
<dbReference type="PANTHER" id="PTHR43272">
    <property type="entry name" value="LONG-CHAIN-FATTY-ACID--COA LIGASE"/>
    <property type="match status" value="1"/>
</dbReference>
<sequence length="323" mass="35765">MNSNMYMISFGIVEIIFSQISSFDQLWWLSIVAVVMSFTYSTIRLGLGIGKVIENRGVGGSLTRITVGTVTQTEKVWRTMQALGDIAFAHSYSLILGEPCKLLGVKCGIYGANSAEWIMSMQACNAHGLYCVPLYDTLGAGAIVFIICHSEVSIAFAEEKKIPEDVKLLIDDVGELKPTIFCVVPRVLDRVYSGLTQKISSGGFLKKTLSNFAYSYKLNNMKKGIRHGEASPLLDKIVFDKVKQGLGGRVRLILSRVAPLSTHVEGYLQWRAGSSQGLGNYELGKASWSWSWKDRWIVALPTFNYVCSKLSLRSKHLPTVEDD</sequence>
<protein>
    <submittedName>
        <fullName evidence="10">Long chain acyl-CoA synthetase 5</fullName>
    </submittedName>
</protein>
<dbReference type="PANTHER" id="PTHR43272:SF3">
    <property type="entry name" value="LONG CHAIN ACYL-COA SYNTHETASE 4"/>
    <property type="match status" value="1"/>
</dbReference>
<organism evidence="10 11">
    <name type="scientific">Glycine soja</name>
    <name type="common">Wild soybean</name>
    <dbReference type="NCBI Taxonomy" id="3848"/>
    <lineage>
        <taxon>Eukaryota</taxon>
        <taxon>Viridiplantae</taxon>
        <taxon>Streptophyta</taxon>
        <taxon>Embryophyta</taxon>
        <taxon>Tracheophyta</taxon>
        <taxon>Spermatophyta</taxon>
        <taxon>Magnoliopsida</taxon>
        <taxon>eudicotyledons</taxon>
        <taxon>Gunneridae</taxon>
        <taxon>Pentapetalae</taxon>
        <taxon>rosids</taxon>
        <taxon>fabids</taxon>
        <taxon>Fabales</taxon>
        <taxon>Fabaceae</taxon>
        <taxon>Papilionoideae</taxon>
        <taxon>50 kb inversion clade</taxon>
        <taxon>NPAAA clade</taxon>
        <taxon>indigoferoid/millettioid clade</taxon>
        <taxon>Phaseoleae</taxon>
        <taxon>Glycine</taxon>
        <taxon>Glycine subgen. Soja</taxon>
    </lineage>
</organism>
<dbReference type="Pfam" id="PF01490">
    <property type="entry name" value="Aa_trans"/>
    <property type="match status" value="1"/>
</dbReference>
<evidence type="ECO:0000256" key="5">
    <source>
        <dbReference type="ARBA" id="ARBA00022989"/>
    </source>
</evidence>
<keyword evidence="4" id="KW-0029">Amino-acid transport</keyword>
<accession>A0A445M1M8</accession>
<evidence type="ECO:0000256" key="6">
    <source>
        <dbReference type="ARBA" id="ARBA00023136"/>
    </source>
</evidence>
<dbReference type="GO" id="GO:0005783">
    <property type="term" value="C:endoplasmic reticulum"/>
    <property type="evidence" value="ECO:0007669"/>
    <property type="project" value="TreeGrafter"/>
</dbReference>
<evidence type="ECO:0000256" key="2">
    <source>
        <dbReference type="ARBA" id="ARBA00022448"/>
    </source>
</evidence>
<keyword evidence="3 7" id="KW-0812">Transmembrane</keyword>
<feature type="non-terminal residue" evidence="10">
    <location>
        <position position="323"/>
    </location>
</feature>
<dbReference type="Gene3D" id="3.40.50.12780">
    <property type="entry name" value="N-terminal domain of ligase-like"/>
    <property type="match status" value="1"/>
</dbReference>
<dbReference type="AlphaFoldDB" id="A0A445M1M8"/>
<dbReference type="InterPro" id="IPR042099">
    <property type="entry name" value="ANL_N_sf"/>
</dbReference>
<keyword evidence="2" id="KW-0813">Transport</keyword>
<evidence type="ECO:0000256" key="1">
    <source>
        <dbReference type="ARBA" id="ARBA00004370"/>
    </source>
</evidence>
<dbReference type="Proteomes" id="UP000289340">
    <property type="component" value="Chromosome 1"/>
</dbReference>
<keyword evidence="6 7" id="KW-0472">Membrane</keyword>
<evidence type="ECO:0000256" key="3">
    <source>
        <dbReference type="ARBA" id="ARBA00022692"/>
    </source>
</evidence>
<comment type="caution">
    <text evidence="10">The sequence shown here is derived from an EMBL/GenBank/DDBJ whole genome shotgun (WGS) entry which is preliminary data.</text>
</comment>
<reference evidence="10 11" key="1">
    <citation type="submission" date="2018-09" db="EMBL/GenBank/DDBJ databases">
        <title>A high-quality reference genome of wild soybean provides a powerful tool to mine soybean genomes.</title>
        <authorList>
            <person name="Xie M."/>
            <person name="Chung C.Y.L."/>
            <person name="Li M.-W."/>
            <person name="Wong F.-L."/>
            <person name="Chan T.-F."/>
            <person name="Lam H.-M."/>
        </authorList>
    </citation>
    <scope>NUCLEOTIDE SEQUENCE [LARGE SCALE GENOMIC DNA]</scope>
    <source>
        <strain evidence="11">cv. W05</strain>
        <tissue evidence="10">Hypocotyl of etiolated seedlings</tissue>
    </source>
</reference>
<evidence type="ECO:0000259" key="9">
    <source>
        <dbReference type="Pfam" id="PF01490"/>
    </source>
</evidence>
<dbReference type="GO" id="GO:0004467">
    <property type="term" value="F:long-chain fatty acid-CoA ligase activity"/>
    <property type="evidence" value="ECO:0007669"/>
    <property type="project" value="TreeGrafter"/>
</dbReference>
<feature type="domain" description="Amino acid transporter transmembrane" evidence="9">
    <location>
        <begin position="2"/>
        <end position="95"/>
    </location>
</feature>
<evidence type="ECO:0000313" key="11">
    <source>
        <dbReference type="Proteomes" id="UP000289340"/>
    </source>
</evidence>
<proteinExistence type="predicted"/>
<feature type="domain" description="AMP-dependent synthetase/ligase" evidence="8">
    <location>
        <begin position="106"/>
        <end position="160"/>
    </location>
</feature>
<dbReference type="InterPro" id="IPR000873">
    <property type="entry name" value="AMP-dep_synth/lig_dom"/>
</dbReference>
<dbReference type="GO" id="GO:0006865">
    <property type="term" value="P:amino acid transport"/>
    <property type="evidence" value="ECO:0007669"/>
    <property type="project" value="UniProtKB-KW"/>
</dbReference>
<dbReference type="GO" id="GO:0016020">
    <property type="term" value="C:membrane"/>
    <property type="evidence" value="ECO:0007669"/>
    <property type="project" value="UniProtKB-SubCell"/>
</dbReference>
<name>A0A445M1M8_GLYSO</name>
<gene>
    <name evidence="10" type="ORF">D0Y65_001195</name>
</gene>